<name>A0ACC2D4N4_DIPCM</name>
<dbReference type="Proteomes" id="UP001162992">
    <property type="component" value="Chromosome 7"/>
</dbReference>
<evidence type="ECO:0000313" key="2">
    <source>
        <dbReference type="Proteomes" id="UP001162992"/>
    </source>
</evidence>
<dbReference type="EMBL" id="CM055098">
    <property type="protein sequence ID" value="KAJ7549236.1"/>
    <property type="molecule type" value="Genomic_DNA"/>
</dbReference>
<accession>A0ACC2D4N4</accession>
<organism evidence="1 2">
    <name type="scientific">Diphasiastrum complanatum</name>
    <name type="common">Issler's clubmoss</name>
    <name type="synonym">Lycopodium complanatum</name>
    <dbReference type="NCBI Taxonomy" id="34168"/>
    <lineage>
        <taxon>Eukaryota</taxon>
        <taxon>Viridiplantae</taxon>
        <taxon>Streptophyta</taxon>
        <taxon>Embryophyta</taxon>
        <taxon>Tracheophyta</taxon>
        <taxon>Lycopodiopsida</taxon>
        <taxon>Lycopodiales</taxon>
        <taxon>Lycopodiaceae</taxon>
        <taxon>Lycopodioideae</taxon>
        <taxon>Diphasiastrum</taxon>
    </lineage>
</organism>
<reference evidence="2" key="1">
    <citation type="journal article" date="2024" name="Proc. Natl. Acad. Sci. U.S.A.">
        <title>Extraordinary preservation of gene collinearity over three hundred million years revealed in homosporous lycophytes.</title>
        <authorList>
            <person name="Li C."/>
            <person name="Wickell D."/>
            <person name="Kuo L.Y."/>
            <person name="Chen X."/>
            <person name="Nie B."/>
            <person name="Liao X."/>
            <person name="Peng D."/>
            <person name="Ji J."/>
            <person name="Jenkins J."/>
            <person name="Williams M."/>
            <person name="Shu S."/>
            <person name="Plott C."/>
            <person name="Barry K."/>
            <person name="Rajasekar S."/>
            <person name="Grimwood J."/>
            <person name="Han X."/>
            <person name="Sun S."/>
            <person name="Hou Z."/>
            <person name="He W."/>
            <person name="Dai G."/>
            <person name="Sun C."/>
            <person name="Schmutz J."/>
            <person name="Leebens-Mack J.H."/>
            <person name="Li F.W."/>
            <person name="Wang L."/>
        </authorList>
    </citation>
    <scope>NUCLEOTIDE SEQUENCE [LARGE SCALE GENOMIC DNA]</scope>
    <source>
        <strain evidence="2">cv. PW_Plant_1</strain>
    </source>
</reference>
<evidence type="ECO:0000313" key="1">
    <source>
        <dbReference type="EMBL" id="KAJ7549236.1"/>
    </source>
</evidence>
<proteinExistence type="predicted"/>
<keyword evidence="2" id="KW-1185">Reference proteome</keyword>
<protein>
    <submittedName>
        <fullName evidence="1">Uncharacterized protein</fullName>
    </submittedName>
</protein>
<comment type="caution">
    <text evidence="1">The sequence shown here is derived from an EMBL/GenBank/DDBJ whole genome shotgun (WGS) entry which is preliminary data.</text>
</comment>
<gene>
    <name evidence="1" type="ORF">O6H91_07G046100</name>
</gene>
<sequence>MASIGFFLSMMLLFIQSTHGREILKRASYQTLHISSALPEREDVDSKDVDIQQEGSLTLRLMHKDAIDSPFRLRNSTRQELLLESIARDESRLKSMKSRVDSARNGAKKGNLSTPAKGTWEASLADFRGPVSSGLSLGSGEYFIRMGVGTPAKNMYLVVDTGSDLAWLQCSPCTSCYKQADPVYFPRASSSYKQFSCGSSMCEQLDIHGCQSNGCLYQVSYGDGSFTIGEFASEAFSAGLSVVSNVAFGCGHDNEGLFVGAAGLLGLGSGDLSFASQIGSKLGKTFSYCLVGRSKRIQSSSSLVFGNSAIPGGAKFTPLVFNPTMETFYYVPLTGISIGGLLLPIPVSTFKINSGGSGGVIIDTGTSVTRLTNSAYLVMRNAFRAATRSLPSASPFSIFDTCYDLSRWGSVEVPTVTLHFDSGVDLSLPATNYMVQVNDAGTYCFAFAGNSKGLSIIGNIQQQGIRVAIDGQNNRIAFAERQC</sequence>